<evidence type="ECO:0000313" key="2">
    <source>
        <dbReference type="Proteomes" id="UP000424462"/>
    </source>
</evidence>
<dbReference type="PIRSF" id="PIRSF035042">
    <property type="entry name" value="UCP035042_thirdx"/>
    <property type="match status" value="1"/>
</dbReference>
<gene>
    <name evidence="1" type="ORF">COCCU_02790</name>
</gene>
<protein>
    <submittedName>
        <fullName evidence="1">Sucrase/ferredoxin-like protein</fullName>
    </submittedName>
</protein>
<dbReference type="InterPro" id="IPR036249">
    <property type="entry name" value="Thioredoxin-like_sf"/>
</dbReference>
<accession>A0A6B8VM06</accession>
<dbReference type="KEGG" id="cok:COCCU_02790"/>
<dbReference type="RefSeq" id="WP_156230107.1">
    <property type="nucleotide sequence ID" value="NZ_CP046455.1"/>
</dbReference>
<proteinExistence type="predicted"/>
<dbReference type="Pfam" id="PF06999">
    <property type="entry name" value="Suc_Fer-like"/>
    <property type="match status" value="1"/>
</dbReference>
<dbReference type="Proteomes" id="UP000424462">
    <property type="component" value="Chromosome"/>
</dbReference>
<evidence type="ECO:0000313" key="1">
    <source>
        <dbReference type="EMBL" id="QGU06512.1"/>
    </source>
</evidence>
<keyword evidence="2" id="KW-1185">Reference proteome</keyword>
<reference evidence="1 2" key="1">
    <citation type="submission" date="2019-11" db="EMBL/GenBank/DDBJ databases">
        <title>Complete genome sequence of Corynebacterium kalinowskii 1959, a novel Corynebacterium species isolated from soil of a small paddock in Vilsendorf, Germany.</title>
        <authorList>
            <person name="Schaffert L."/>
            <person name="Ruwe M."/>
            <person name="Milse J."/>
            <person name="Hanuschka K."/>
            <person name="Ortseifen V."/>
            <person name="Droste J."/>
            <person name="Brandt D."/>
            <person name="Schlueter L."/>
            <person name="Kutter Y."/>
            <person name="Vinke S."/>
            <person name="Viehoefer P."/>
            <person name="Jacob L."/>
            <person name="Luebke N.-C."/>
            <person name="Schulte-Berndt E."/>
            <person name="Hain C."/>
            <person name="Linder M."/>
            <person name="Schmidt P."/>
            <person name="Wollenschlaeger L."/>
            <person name="Luttermann T."/>
            <person name="Thieme E."/>
            <person name="Hassa J."/>
            <person name="Haak M."/>
            <person name="Wittchen M."/>
            <person name="Mentz A."/>
            <person name="Persicke M."/>
            <person name="Busche T."/>
            <person name="Ruckert C."/>
        </authorList>
    </citation>
    <scope>NUCLEOTIDE SEQUENCE [LARGE SCALE GENOMIC DNA]</scope>
    <source>
        <strain evidence="1 2">2039</strain>
    </source>
</reference>
<sequence>MSVSSRCSEIQVEPLPGTAKQEKVHVVLEHDRGWSRDVLDGDTFGPELSTALKSHLKGKAGLQLIRRPGQKHREPEHLTLFLVFTEEALVEKLQVTGAEAILDLDLSGPGLNAGEVVSHPLVLVCTHGKRDLCCAVQGRPLAAELAQRFPGDVVWETSHTKGHRFAPSILLMPWGYSFGRLSGRAASALVAWAQRGEFFLFGNRGRGLWRPTGQVAELAVARKLIDAGEPLHYGDLTVAEEGLVTHHDGRRWRVEMEKQEVTGVVSSCGDEPKVGSAWVAVSISDA</sequence>
<dbReference type="InterPro" id="IPR010350">
    <property type="entry name" value="Aim32/Apd1-like_bac"/>
</dbReference>
<dbReference type="EMBL" id="CP046455">
    <property type="protein sequence ID" value="QGU06512.1"/>
    <property type="molecule type" value="Genomic_DNA"/>
</dbReference>
<organism evidence="1 2">
    <name type="scientific">Corynebacterium occultum</name>
    <dbReference type="NCBI Taxonomy" id="2675219"/>
    <lineage>
        <taxon>Bacteria</taxon>
        <taxon>Bacillati</taxon>
        <taxon>Actinomycetota</taxon>
        <taxon>Actinomycetes</taxon>
        <taxon>Mycobacteriales</taxon>
        <taxon>Corynebacteriaceae</taxon>
        <taxon>Corynebacterium</taxon>
    </lineage>
</organism>
<dbReference type="SUPFAM" id="SSF52833">
    <property type="entry name" value="Thioredoxin-like"/>
    <property type="match status" value="1"/>
</dbReference>
<dbReference type="InterPro" id="IPR009737">
    <property type="entry name" value="Aim32/Apd1-like"/>
</dbReference>
<name>A0A6B8VM06_9CORY</name>
<dbReference type="CDD" id="cd03062">
    <property type="entry name" value="TRX_Fd_Sucrase"/>
    <property type="match status" value="1"/>
</dbReference>
<dbReference type="AlphaFoldDB" id="A0A6B8VM06"/>